<name>A0A6J6YQ37_9ZZZZ</name>
<dbReference type="InterPro" id="IPR003439">
    <property type="entry name" value="ABC_transporter-like_ATP-bd"/>
</dbReference>
<comment type="similarity">
    <text evidence="1">Belongs to the ABC transporter superfamily.</text>
</comment>
<dbReference type="PROSITE" id="PS50893">
    <property type="entry name" value="ABC_TRANSPORTER_2"/>
    <property type="match status" value="1"/>
</dbReference>
<evidence type="ECO:0000256" key="4">
    <source>
        <dbReference type="ARBA" id="ARBA00022840"/>
    </source>
</evidence>
<dbReference type="Pfam" id="PF08352">
    <property type="entry name" value="oligo_HPY"/>
    <property type="match status" value="1"/>
</dbReference>
<dbReference type="GO" id="GO:0015833">
    <property type="term" value="P:peptide transport"/>
    <property type="evidence" value="ECO:0007669"/>
    <property type="project" value="InterPro"/>
</dbReference>
<dbReference type="SMART" id="SM00382">
    <property type="entry name" value="AAA"/>
    <property type="match status" value="1"/>
</dbReference>
<dbReference type="InterPro" id="IPR013563">
    <property type="entry name" value="Oligopep_ABC_C"/>
</dbReference>
<dbReference type="InterPro" id="IPR003593">
    <property type="entry name" value="AAA+_ATPase"/>
</dbReference>
<dbReference type="PANTHER" id="PTHR43776:SF7">
    <property type="entry name" value="D,D-DIPEPTIDE TRANSPORT ATP-BINDING PROTEIN DDPF-RELATED"/>
    <property type="match status" value="1"/>
</dbReference>
<dbReference type="CDD" id="cd03257">
    <property type="entry name" value="ABC_NikE_OppD_transporters"/>
    <property type="match status" value="1"/>
</dbReference>
<keyword evidence="2" id="KW-0813">Transport</keyword>
<evidence type="ECO:0000256" key="3">
    <source>
        <dbReference type="ARBA" id="ARBA00022741"/>
    </source>
</evidence>
<evidence type="ECO:0000313" key="7">
    <source>
        <dbReference type="EMBL" id="CAB4987562.1"/>
    </source>
</evidence>
<dbReference type="FunFam" id="3.40.50.300:FF:000016">
    <property type="entry name" value="Oligopeptide ABC transporter ATP-binding component"/>
    <property type="match status" value="1"/>
</dbReference>
<evidence type="ECO:0000256" key="1">
    <source>
        <dbReference type="ARBA" id="ARBA00005417"/>
    </source>
</evidence>
<organism evidence="6">
    <name type="scientific">freshwater metagenome</name>
    <dbReference type="NCBI Taxonomy" id="449393"/>
    <lineage>
        <taxon>unclassified sequences</taxon>
        <taxon>metagenomes</taxon>
        <taxon>ecological metagenomes</taxon>
    </lineage>
</organism>
<dbReference type="GO" id="GO:0055085">
    <property type="term" value="P:transmembrane transport"/>
    <property type="evidence" value="ECO:0007669"/>
    <property type="project" value="UniProtKB-ARBA"/>
</dbReference>
<proteinExistence type="inferred from homology"/>
<dbReference type="InterPro" id="IPR050319">
    <property type="entry name" value="ABC_transp_ATP-bind"/>
</dbReference>
<reference evidence="6" key="1">
    <citation type="submission" date="2020-05" db="EMBL/GenBank/DDBJ databases">
        <authorList>
            <person name="Chiriac C."/>
            <person name="Salcher M."/>
            <person name="Ghai R."/>
            <person name="Kavagutti S V."/>
        </authorList>
    </citation>
    <scope>NUCLEOTIDE SEQUENCE</scope>
</reference>
<dbReference type="EMBL" id="CAFAAP010000185">
    <property type="protein sequence ID" value="CAB4811611.1"/>
    <property type="molecule type" value="Genomic_DNA"/>
</dbReference>
<dbReference type="InterPro" id="IPR017871">
    <property type="entry name" value="ABC_transporter-like_CS"/>
</dbReference>
<keyword evidence="4" id="KW-0067">ATP-binding</keyword>
<feature type="domain" description="ABC transporter" evidence="5">
    <location>
        <begin position="19"/>
        <end position="262"/>
    </location>
</feature>
<dbReference type="EMBL" id="CAFBOV010000008">
    <property type="protein sequence ID" value="CAB4987562.1"/>
    <property type="molecule type" value="Genomic_DNA"/>
</dbReference>
<dbReference type="NCBIfam" id="TIGR01727">
    <property type="entry name" value="oligo_HPY"/>
    <property type="match status" value="1"/>
</dbReference>
<dbReference type="AlphaFoldDB" id="A0A6J6YQ37"/>
<accession>A0A6J6YQ37</accession>
<dbReference type="Pfam" id="PF00005">
    <property type="entry name" value="ABC_tran"/>
    <property type="match status" value="1"/>
</dbReference>
<evidence type="ECO:0000256" key="2">
    <source>
        <dbReference type="ARBA" id="ARBA00022448"/>
    </source>
</evidence>
<protein>
    <submittedName>
        <fullName evidence="6">Unannotated protein</fullName>
    </submittedName>
</protein>
<dbReference type="GO" id="GO:0016887">
    <property type="term" value="F:ATP hydrolysis activity"/>
    <property type="evidence" value="ECO:0007669"/>
    <property type="project" value="InterPro"/>
</dbReference>
<gene>
    <name evidence="6" type="ORF">UFOPK3026_01149</name>
    <name evidence="7" type="ORF">UFOPK4020_00080</name>
</gene>
<evidence type="ECO:0000313" key="6">
    <source>
        <dbReference type="EMBL" id="CAB4811611.1"/>
    </source>
</evidence>
<dbReference type="PROSITE" id="PS00211">
    <property type="entry name" value="ABC_TRANSPORTER_1"/>
    <property type="match status" value="1"/>
</dbReference>
<dbReference type="SUPFAM" id="SSF52540">
    <property type="entry name" value="P-loop containing nucleoside triphosphate hydrolases"/>
    <property type="match status" value="1"/>
</dbReference>
<sequence>MAGSGTAHMRNTVDAVLTVRDLTVEFRVAKDKIVKAVSGLSFDVVRGETLAIVGESGCGKTTLARAILQLPPPNSGEVIFDGTDMTLLPKENLRSARTSMQMIFQDPISSLNPRMTVHQLIDEPLEIWDRGTRAERDERINKLLSSVGLEPDLVLNRRSYEFSGGQCQRISIARALALDPRMLICDEPVSALDVSIQAQILNLLLSMKETFGLTMLFISHDLAVVKAISTRVMVMYLGKICEVAPPDVLYSKPAHHYTRALLNSVPIPDPTKQIRTELLQGEPPSPMNPPSGCRFRTRCVGASALCAEQEPQLREVSPGQFVACHHPIV</sequence>
<dbReference type="Gene3D" id="3.40.50.300">
    <property type="entry name" value="P-loop containing nucleotide triphosphate hydrolases"/>
    <property type="match status" value="1"/>
</dbReference>
<dbReference type="InterPro" id="IPR027417">
    <property type="entry name" value="P-loop_NTPase"/>
</dbReference>
<dbReference type="GO" id="GO:0005524">
    <property type="term" value="F:ATP binding"/>
    <property type="evidence" value="ECO:0007669"/>
    <property type="project" value="UniProtKB-KW"/>
</dbReference>
<keyword evidence="3" id="KW-0547">Nucleotide-binding</keyword>
<dbReference type="PANTHER" id="PTHR43776">
    <property type="entry name" value="TRANSPORT ATP-BINDING PROTEIN"/>
    <property type="match status" value="1"/>
</dbReference>
<evidence type="ECO:0000259" key="5">
    <source>
        <dbReference type="PROSITE" id="PS50893"/>
    </source>
</evidence>